<dbReference type="AlphaFoldDB" id="A0A183F5D3"/>
<keyword evidence="1" id="KW-0472">Membrane</keyword>
<evidence type="ECO:0000313" key="2">
    <source>
        <dbReference type="EMBL" id="VDO19758.1"/>
    </source>
</evidence>
<protein>
    <submittedName>
        <fullName evidence="4">Neur_chan_LBD domain-containing protein</fullName>
    </submittedName>
</protein>
<keyword evidence="1" id="KW-1133">Transmembrane helix</keyword>
<dbReference type="WBParaSite" id="HPBE_0000137501-mRNA-1">
    <property type="protein sequence ID" value="HPBE_0000137501-mRNA-1"/>
    <property type="gene ID" value="HPBE_0000137501"/>
</dbReference>
<accession>A0A3P7WQ11</accession>
<keyword evidence="1" id="KW-0812">Transmembrane</keyword>
<reference evidence="2 3" key="1">
    <citation type="submission" date="2018-11" db="EMBL/GenBank/DDBJ databases">
        <authorList>
            <consortium name="Pathogen Informatics"/>
        </authorList>
    </citation>
    <scope>NUCLEOTIDE SEQUENCE [LARGE SCALE GENOMIC DNA]</scope>
</reference>
<accession>A0A183F5D3</accession>
<keyword evidence="3" id="KW-1185">Reference proteome</keyword>
<organism evidence="3 4">
    <name type="scientific">Heligmosomoides polygyrus</name>
    <name type="common">Parasitic roundworm</name>
    <dbReference type="NCBI Taxonomy" id="6339"/>
    <lineage>
        <taxon>Eukaryota</taxon>
        <taxon>Metazoa</taxon>
        <taxon>Ecdysozoa</taxon>
        <taxon>Nematoda</taxon>
        <taxon>Chromadorea</taxon>
        <taxon>Rhabditida</taxon>
        <taxon>Rhabditina</taxon>
        <taxon>Rhabditomorpha</taxon>
        <taxon>Strongyloidea</taxon>
        <taxon>Heligmosomidae</taxon>
        <taxon>Heligmosomoides</taxon>
    </lineage>
</organism>
<dbReference type="EMBL" id="UZAH01001473">
    <property type="protein sequence ID" value="VDO19758.1"/>
    <property type="molecule type" value="Genomic_DNA"/>
</dbReference>
<reference evidence="4" key="2">
    <citation type="submission" date="2019-09" db="UniProtKB">
        <authorList>
            <consortium name="WormBaseParasite"/>
        </authorList>
    </citation>
    <scope>IDENTIFICATION</scope>
</reference>
<evidence type="ECO:0000313" key="4">
    <source>
        <dbReference type="WBParaSite" id="HPBE_0000137501-mRNA-1"/>
    </source>
</evidence>
<evidence type="ECO:0000313" key="3">
    <source>
        <dbReference type="Proteomes" id="UP000050761"/>
    </source>
</evidence>
<sequence length="88" mass="10529">MAAEVDVWMMTTEVDAQRRVRWSVESRCRILCIFELQLRFDEFCFNEQPFFVQPLQCGDGVIEKFLEIPVFAVVFLKYFFVFWVGSDE</sequence>
<feature type="transmembrane region" description="Helical" evidence="1">
    <location>
        <begin position="65"/>
        <end position="85"/>
    </location>
</feature>
<dbReference type="Proteomes" id="UP000050761">
    <property type="component" value="Unassembled WGS sequence"/>
</dbReference>
<name>A0A183F5D3_HELPZ</name>
<gene>
    <name evidence="2" type="ORF">HPBE_LOCUS1376</name>
</gene>
<evidence type="ECO:0000256" key="1">
    <source>
        <dbReference type="SAM" id="Phobius"/>
    </source>
</evidence>
<proteinExistence type="predicted"/>